<evidence type="ECO:0000313" key="2">
    <source>
        <dbReference type="EMBL" id="EGF10944.1"/>
    </source>
</evidence>
<name>F2BCG0_9NEIS</name>
<feature type="compositionally biased region" description="Basic residues" evidence="1">
    <location>
        <begin position="28"/>
        <end position="45"/>
    </location>
</feature>
<organism evidence="2 3">
    <name type="scientific">Neisseria bacilliformis ATCC BAA-1200</name>
    <dbReference type="NCBI Taxonomy" id="888742"/>
    <lineage>
        <taxon>Bacteria</taxon>
        <taxon>Pseudomonadati</taxon>
        <taxon>Pseudomonadota</taxon>
        <taxon>Betaproteobacteria</taxon>
        <taxon>Neisseriales</taxon>
        <taxon>Neisseriaceae</taxon>
        <taxon>Neisseria</taxon>
    </lineage>
</organism>
<accession>F2BCG0</accession>
<dbReference type="HOGENOM" id="CLU_2899481_0_0_4"/>
<dbReference type="AlphaFoldDB" id="F2BCG0"/>
<keyword evidence="3" id="KW-1185">Reference proteome</keyword>
<dbReference type="EMBL" id="AFAY01000029">
    <property type="protein sequence ID" value="EGF10944.1"/>
    <property type="molecule type" value="Genomic_DNA"/>
</dbReference>
<proteinExistence type="predicted"/>
<reference evidence="2 3" key="1">
    <citation type="submission" date="2011-02" db="EMBL/GenBank/DDBJ databases">
        <authorList>
            <person name="Muzny D."/>
            <person name="Qin X."/>
            <person name="Deng J."/>
            <person name="Jiang H."/>
            <person name="Liu Y."/>
            <person name="Qu J."/>
            <person name="Song X.-Z."/>
            <person name="Zhang L."/>
            <person name="Thornton R."/>
            <person name="Coyle M."/>
            <person name="Francisco L."/>
            <person name="Jackson L."/>
            <person name="Javaid M."/>
            <person name="Korchina V."/>
            <person name="Kovar C."/>
            <person name="Mata R."/>
            <person name="Mathew T."/>
            <person name="Ngo R."/>
            <person name="Nguyen L."/>
            <person name="Nguyen N."/>
            <person name="Okwuonu G."/>
            <person name="Ongeri F."/>
            <person name="Pham C."/>
            <person name="Simmons D."/>
            <person name="Wilczek-Boney K."/>
            <person name="Hale W."/>
            <person name="Jakkamsetti A."/>
            <person name="Pham P."/>
            <person name="Ruth R."/>
            <person name="San Lucas F."/>
            <person name="Warren J."/>
            <person name="Zhang J."/>
            <person name="Zhao Z."/>
            <person name="Zhou C."/>
            <person name="Zhu D."/>
            <person name="Lee S."/>
            <person name="Bess C."/>
            <person name="Blankenburg K."/>
            <person name="Forbes L."/>
            <person name="Fu Q."/>
            <person name="Gubbala S."/>
            <person name="Hirani K."/>
            <person name="Jayaseelan J.C."/>
            <person name="Lara F."/>
            <person name="Munidasa M."/>
            <person name="Palculict T."/>
            <person name="Patil S."/>
            <person name="Pu L.-L."/>
            <person name="Saada N."/>
            <person name="Tang L."/>
            <person name="Weissenberger G."/>
            <person name="Zhu Y."/>
            <person name="Hemphill L."/>
            <person name="Shang Y."/>
            <person name="Youmans B."/>
            <person name="Ayvaz T."/>
            <person name="Ross M."/>
            <person name="Santibanez J."/>
            <person name="Aqrawi P."/>
            <person name="Gross S."/>
            <person name="Joshi V."/>
            <person name="Fowler G."/>
            <person name="Nazareth L."/>
            <person name="Reid J."/>
            <person name="Worley K."/>
            <person name="Petrosino J."/>
            <person name="Highlander S."/>
            <person name="Gibbs R."/>
        </authorList>
    </citation>
    <scope>NUCLEOTIDE SEQUENCE [LARGE SCALE GENOMIC DNA]</scope>
    <source>
        <strain evidence="2 3">ATCC BAA-1200</strain>
    </source>
</reference>
<gene>
    <name evidence="2" type="ORF">HMPREF9123_1415</name>
</gene>
<sequence length="62" mass="6654">MPAEAVPAYAGMTFLKTGRRGFSDGLKSRRRSRLKKGRQNRKRQAAGKQKPPLAAAGGSGII</sequence>
<dbReference type="Proteomes" id="UP000004105">
    <property type="component" value="Unassembled WGS sequence"/>
</dbReference>
<protein>
    <submittedName>
        <fullName evidence="2">Uncharacterized protein</fullName>
    </submittedName>
</protein>
<evidence type="ECO:0000313" key="3">
    <source>
        <dbReference type="Proteomes" id="UP000004105"/>
    </source>
</evidence>
<evidence type="ECO:0000256" key="1">
    <source>
        <dbReference type="SAM" id="MobiDB-lite"/>
    </source>
</evidence>
<comment type="caution">
    <text evidence="2">The sequence shown here is derived from an EMBL/GenBank/DDBJ whole genome shotgun (WGS) entry which is preliminary data.</text>
</comment>
<feature type="region of interest" description="Disordered" evidence="1">
    <location>
        <begin position="19"/>
        <end position="62"/>
    </location>
</feature>